<dbReference type="GO" id="GO:0016491">
    <property type="term" value="F:oxidoreductase activity"/>
    <property type="evidence" value="ECO:0007669"/>
    <property type="project" value="InterPro"/>
</dbReference>
<dbReference type="Gene3D" id="3.40.30.10">
    <property type="entry name" value="Glutaredoxin"/>
    <property type="match status" value="1"/>
</dbReference>
<feature type="signal peptide" evidence="1">
    <location>
        <begin position="1"/>
        <end position="21"/>
    </location>
</feature>
<dbReference type="OrthoDB" id="9788279at2"/>
<dbReference type="RefSeq" id="WP_096526746.1">
    <property type="nucleotide sequence ID" value="NZ_AP014836.1"/>
</dbReference>
<reference evidence="3 4" key="1">
    <citation type="journal article" date="2017" name="ISME J.">
        <title>An acid-tolerant ammonia-oxidizing ?-proteobacterium from soil.</title>
        <authorList>
            <person name="Hayatsu M."/>
            <person name="Tago K."/>
            <person name="Uchiyama I."/>
            <person name="Toyoda A."/>
            <person name="Wang Y."/>
            <person name="Shimomura Y."/>
            <person name="Okubo T."/>
            <person name="Kurisu F."/>
            <person name="Hirono Y."/>
            <person name="Nonaka K."/>
            <person name="Akiyama H."/>
            <person name="Itoh T."/>
            <person name="Takami H."/>
        </authorList>
    </citation>
    <scope>NUCLEOTIDE SEQUENCE [LARGE SCALE GENOMIC DNA]</scope>
    <source>
        <strain evidence="3 4">TAO100</strain>
    </source>
</reference>
<gene>
    <name evidence="3" type="ORF">TAO_0801</name>
</gene>
<dbReference type="PANTHER" id="PTHR42852">
    <property type="entry name" value="THIOL:DISULFIDE INTERCHANGE PROTEIN DSBE"/>
    <property type="match status" value="1"/>
</dbReference>
<dbReference type="InterPro" id="IPR013766">
    <property type="entry name" value="Thioredoxin_domain"/>
</dbReference>
<dbReference type="CDD" id="cd02966">
    <property type="entry name" value="TlpA_like_family"/>
    <property type="match status" value="1"/>
</dbReference>
<organism evidence="3 4">
    <name type="scientific">Candidatus Nitrosoglobus terrae</name>
    <dbReference type="NCBI Taxonomy" id="1630141"/>
    <lineage>
        <taxon>Bacteria</taxon>
        <taxon>Pseudomonadati</taxon>
        <taxon>Pseudomonadota</taxon>
        <taxon>Gammaproteobacteria</taxon>
        <taxon>Chromatiales</taxon>
        <taxon>Chromatiaceae</taxon>
        <taxon>Candidatus Nitrosoglobus</taxon>
    </lineage>
</organism>
<proteinExistence type="predicted"/>
<dbReference type="PROSITE" id="PS51352">
    <property type="entry name" value="THIOREDOXIN_2"/>
    <property type="match status" value="1"/>
</dbReference>
<evidence type="ECO:0000313" key="3">
    <source>
        <dbReference type="EMBL" id="BAW80171.1"/>
    </source>
</evidence>
<dbReference type="InterPro" id="IPR013740">
    <property type="entry name" value="Redoxin"/>
</dbReference>
<evidence type="ECO:0000259" key="2">
    <source>
        <dbReference type="PROSITE" id="PS51352"/>
    </source>
</evidence>
<dbReference type="Proteomes" id="UP000243679">
    <property type="component" value="Chromosome"/>
</dbReference>
<dbReference type="InterPro" id="IPR036249">
    <property type="entry name" value="Thioredoxin-like_sf"/>
</dbReference>
<keyword evidence="1" id="KW-0732">Signal</keyword>
<evidence type="ECO:0000313" key="4">
    <source>
        <dbReference type="Proteomes" id="UP000243679"/>
    </source>
</evidence>
<dbReference type="AlphaFoldDB" id="A0A1Q2SM22"/>
<feature type="domain" description="Thioredoxin" evidence="2">
    <location>
        <begin position="15"/>
        <end position="163"/>
    </location>
</feature>
<feature type="chain" id="PRO_5013134591" evidence="1">
    <location>
        <begin position="22"/>
        <end position="169"/>
    </location>
</feature>
<protein>
    <submittedName>
        <fullName evidence="3">Redoxin domain-containing protein</fullName>
    </submittedName>
</protein>
<dbReference type="SUPFAM" id="SSF52833">
    <property type="entry name" value="Thioredoxin-like"/>
    <property type="match status" value="1"/>
</dbReference>
<dbReference type="PANTHER" id="PTHR42852:SF18">
    <property type="entry name" value="CHROMOSOME UNDETERMINED SCAFFOLD_47, WHOLE GENOME SHOTGUN SEQUENCE"/>
    <property type="match status" value="1"/>
</dbReference>
<sequence>MNKLRLIVISGLLMISQGVFAAGVNQEDLDCVLTKFDTSDQIILSQLRGKVVYVDFWASWCSPCAKSFPFLNELQHEFGDRGLQIVGVNLDEKRGDAQEFLGKIPAHFQIAADPGQKCAKSFGLKGMPSCFLVDKNGAIHHAHLGFRSSDAKELRAKIEQMLEEEASES</sequence>
<dbReference type="Pfam" id="PF08534">
    <property type="entry name" value="Redoxin"/>
    <property type="match status" value="1"/>
</dbReference>
<dbReference type="KEGG" id="ntt:TAO_0801"/>
<evidence type="ECO:0000256" key="1">
    <source>
        <dbReference type="SAM" id="SignalP"/>
    </source>
</evidence>
<dbReference type="EMBL" id="AP014836">
    <property type="protein sequence ID" value="BAW80171.1"/>
    <property type="molecule type" value="Genomic_DNA"/>
</dbReference>
<keyword evidence="4" id="KW-1185">Reference proteome</keyword>
<accession>A0A1Q2SM22</accession>
<dbReference type="InterPro" id="IPR050553">
    <property type="entry name" value="Thioredoxin_ResA/DsbE_sf"/>
</dbReference>
<name>A0A1Q2SM22_9GAMM</name>